<accession>A0A8S5MRV4</accession>
<dbReference type="EMBL" id="BK014968">
    <property type="protein sequence ID" value="DAD84880.1"/>
    <property type="molecule type" value="Genomic_DNA"/>
</dbReference>
<dbReference type="Gene3D" id="1.25.10.10">
    <property type="entry name" value="Leucine-rich Repeat Variant"/>
    <property type="match status" value="1"/>
</dbReference>
<organism evidence="1">
    <name type="scientific">Myoviridae sp. ctfrL10</name>
    <dbReference type="NCBI Taxonomy" id="2826678"/>
    <lineage>
        <taxon>Viruses</taxon>
        <taxon>Duplodnaviria</taxon>
        <taxon>Heunggongvirae</taxon>
        <taxon>Uroviricota</taxon>
        <taxon>Caudoviricetes</taxon>
    </lineage>
</organism>
<dbReference type="InterPro" id="IPR011989">
    <property type="entry name" value="ARM-like"/>
</dbReference>
<evidence type="ECO:0000313" key="1">
    <source>
        <dbReference type="EMBL" id="DAD84880.1"/>
    </source>
</evidence>
<protein>
    <submittedName>
        <fullName evidence="1">Uncharacterized protein</fullName>
    </submittedName>
</protein>
<name>A0A8S5MRV4_9CAUD</name>
<proteinExistence type="predicted"/>
<reference evidence="1" key="1">
    <citation type="journal article" date="2021" name="Proc. Natl. Acad. Sci. U.S.A.">
        <title>A Catalog of Tens of Thousands of Viruses from Human Metagenomes Reveals Hidden Associations with Chronic Diseases.</title>
        <authorList>
            <person name="Tisza M.J."/>
            <person name="Buck C.B."/>
        </authorList>
    </citation>
    <scope>NUCLEOTIDE SEQUENCE</scope>
    <source>
        <strain evidence="1">CtfrL10</strain>
    </source>
</reference>
<sequence length="125" mass="13581">MQAADITKPLWQLSMSELASLACEETTSPLVLEELAKSEDGYILLGVAGNRRTPANVLADLALKGDYLINLELAGNPMTPVETLEDLEMIDDIDILGALACNPKAPDELRTKAAKREAWLAEQLM</sequence>